<accession>A0A842HHJ9</accession>
<sequence>MSKNLPFELPISRYAFAHLCCKSSEPDSENRFIPGCVVRFVKENYDGDRAMIFLLSQLVYWFSPARGDHDPDNLSEKSFRLKVVKKGYLWWARSREDMAEDCFMSLKELKNRLKILKDDGIIEIGHFLFNNLRMNHVRLLPQAMDAIIFSGGPLNPVADPKTREPYRDTVSYRDDLRPAGGDDEKGSTPRGWSVVEGRGPKFPAVDDEGPFPWEMDEDDGQDAEWADYAGESPRAQTSRRAVGGTVSDQIMEQAWLDDNRPRWEEEHQEAEGVAYPGMSPDHDELDYPEAPDTNPTVEADEARLYELKVRIDKLHQSKKNGRTGKLPAMNQDRRPNHSLDGNITLTEARVDVEDPSSGHDGVDPLWILKRIFTVGLQGSAAITSILKDFCCSHERIDFSEKKGRLEFVLAEGNRFLGYLDPEDDHPKTRKVSQRLMASLRQQVLNDELLPGELTCLHILKYYGKARSIRSWGDVLYRSTLAQYEDGFNPALDLQADIRDLKRRGAISPEHLDLLEFVYGRVDVRDEDLPMLDEETGVAIC</sequence>
<feature type="region of interest" description="Disordered" evidence="1">
    <location>
        <begin position="172"/>
        <end position="210"/>
    </location>
</feature>
<keyword evidence="3" id="KW-1185">Reference proteome</keyword>
<feature type="compositionally biased region" description="Basic and acidic residues" evidence="1">
    <location>
        <begin position="172"/>
        <end position="187"/>
    </location>
</feature>
<name>A0A842HHJ9_9BACT</name>
<reference evidence="2 3" key="1">
    <citation type="submission" date="2020-07" db="EMBL/GenBank/DDBJ databases">
        <authorList>
            <person name="Feng X."/>
        </authorList>
    </citation>
    <scope>NUCLEOTIDE SEQUENCE [LARGE SCALE GENOMIC DNA]</scope>
    <source>
        <strain evidence="2 3">JCM31066</strain>
    </source>
</reference>
<dbReference type="Proteomes" id="UP000546464">
    <property type="component" value="Unassembled WGS sequence"/>
</dbReference>
<evidence type="ECO:0000256" key="1">
    <source>
        <dbReference type="SAM" id="MobiDB-lite"/>
    </source>
</evidence>
<organism evidence="2 3">
    <name type="scientific">Ruficoccus amylovorans</name>
    <dbReference type="NCBI Taxonomy" id="1804625"/>
    <lineage>
        <taxon>Bacteria</taxon>
        <taxon>Pseudomonadati</taxon>
        <taxon>Verrucomicrobiota</taxon>
        <taxon>Opitutia</taxon>
        <taxon>Puniceicoccales</taxon>
        <taxon>Cerasicoccaceae</taxon>
        <taxon>Ruficoccus</taxon>
    </lineage>
</organism>
<evidence type="ECO:0000313" key="3">
    <source>
        <dbReference type="Proteomes" id="UP000546464"/>
    </source>
</evidence>
<protein>
    <submittedName>
        <fullName evidence="2">Uncharacterized protein</fullName>
    </submittedName>
</protein>
<dbReference type="AlphaFoldDB" id="A0A842HHJ9"/>
<evidence type="ECO:0000313" key="2">
    <source>
        <dbReference type="EMBL" id="MBC2594711.1"/>
    </source>
</evidence>
<dbReference type="RefSeq" id="WP_185675681.1">
    <property type="nucleotide sequence ID" value="NZ_JACHVB010000034.1"/>
</dbReference>
<proteinExistence type="predicted"/>
<dbReference type="EMBL" id="JACHVB010000034">
    <property type="protein sequence ID" value="MBC2594711.1"/>
    <property type="molecule type" value="Genomic_DNA"/>
</dbReference>
<comment type="caution">
    <text evidence="2">The sequence shown here is derived from an EMBL/GenBank/DDBJ whole genome shotgun (WGS) entry which is preliminary data.</text>
</comment>
<feature type="region of interest" description="Disordered" evidence="1">
    <location>
        <begin position="319"/>
        <end position="340"/>
    </location>
</feature>
<gene>
    <name evidence="2" type="ORF">H5P28_10605</name>
</gene>